<dbReference type="PRINTS" id="PR00038">
    <property type="entry name" value="HTHLUXR"/>
</dbReference>
<dbReference type="STRING" id="1619313.EM595_1008"/>
<dbReference type="InterPro" id="IPR000792">
    <property type="entry name" value="Tscrpt_reg_LuxR_C"/>
</dbReference>
<reference evidence="4" key="1">
    <citation type="submission" date="2015-11" db="EMBL/GenBank/DDBJ databases">
        <authorList>
            <person name="Blom J."/>
        </authorList>
    </citation>
    <scope>NUCLEOTIDE SEQUENCE [LARGE SCALE GENOMIC DNA]</scope>
</reference>
<protein>
    <recommendedName>
        <fullName evidence="2">HTH luxR-type domain-containing protein</fullName>
    </recommendedName>
</protein>
<dbReference type="Gene3D" id="3.40.50.2300">
    <property type="match status" value="1"/>
</dbReference>
<dbReference type="PANTHER" id="PTHR43214:SF17">
    <property type="entry name" value="TRANSCRIPTIONAL REGULATORY PROTEIN RCSB"/>
    <property type="match status" value="1"/>
</dbReference>
<dbReference type="Pfam" id="PF00196">
    <property type="entry name" value="GerE"/>
    <property type="match status" value="1"/>
</dbReference>
<dbReference type="SMART" id="SM00421">
    <property type="entry name" value="HTH_LUXR"/>
    <property type="match status" value="1"/>
</dbReference>
<evidence type="ECO:0000313" key="3">
    <source>
        <dbReference type="EMBL" id="CUU23244.1"/>
    </source>
</evidence>
<dbReference type="GO" id="GO:0006355">
    <property type="term" value="P:regulation of DNA-templated transcription"/>
    <property type="evidence" value="ECO:0007669"/>
    <property type="project" value="InterPro"/>
</dbReference>
<evidence type="ECO:0000313" key="4">
    <source>
        <dbReference type="Proteomes" id="UP000059419"/>
    </source>
</evidence>
<evidence type="ECO:0000259" key="2">
    <source>
        <dbReference type="PROSITE" id="PS50043"/>
    </source>
</evidence>
<keyword evidence="1" id="KW-0238">DNA-binding</keyword>
<proteinExistence type="predicted"/>
<sequence length="226" mass="24688">MAGLSAERCCAGALSAAIIDSSSMTLHGIATLLQNLPVPVNVVWQERQTAIMAVRLQQQPVDLLISERSGVGESDKEGITMLLNLAAQLPALRIGLFSDKLSQVQLCQLHGMTQFSLLSRKASLIAIREQLIAIALGERVISPCIASKLPVNARALRYLWGELTAREKTVLRALIAGESIKAIAEAQQMSIKTVSSHKYNGLRKLYIDSKFERARFISEGIDLDHN</sequence>
<dbReference type="AlphaFoldDB" id="A0A0U5LLN4"/>
<dbReference type="PANTHER" id="PTHR43214">
    <property type="entry name" value="TWO-COMPONENT RESPONSE REGULATOR"/>
    <property type="match status" value="1"/>
</dbReference>
<accession>A0A0U5LLN4</accession>
<dbReference type="CDD" id="cd06170">
    <property type="entry name" value="LuxR_C_like"/>
    <property type="match status" value="1"/>
</dbReference>
<dbReference type="KEGG" id="ege:EM595_1008"/>
<keyword evidence="4" id="KW-1185">Reference proteome</keyword>
<dbReference type="SUPFAM" id="SSF46894">
    <property type="entry name" value="C-terminal effector domain of the bipartite response regulators"/>
    <property type="match status" value="1"/>
</dbReference>
<evidence type="ECO:0000256" key="1">
    <source>
        <dbReference type="ARBA" id="ARBA00023125"/>
    </source>
</evidence>
<dbReference type="InterPro" id="IPR016032">
    <property type="entry name" value="Sig_transdc_resp-reg_C-effctor"/>
</dbReference>
<dbReference type="GO" id="GO:0003677">
    <property type="term" value="F:DNA binding"/>
    <property type="evidence" value="ECO:0007669"/>
    <property type="project" value="UniProtKB-KW"/>
</dbReference>
<feature type="domain" description="HTH luxR-type" evidence="2">
    <location>
        <begin position="156"/>
        <end position="221"/>
    </location>
</feature>
<dbReference type="Proteomes" id="UP000059419">
    <property type="component" value="Chromosome 1"/>
</dbReference>
<gene>
    <name evidence="3" type="ORF">EM595_1008</name>
</gene>
<organism evidence="3 4">
    <name type="scientific">Duffyella gerundensis</name>
    <dbReference type="NCBI Taxonomy" id="1619313"/>
    <lineage>
        <taxon>Bacteria</taxon>
        <taxon>Pseudomonadati</taxon>
        <taxon>Pseudomonadota</taxon>
        <taxon>Gammaproteobacteria</taxon>
        <taxon>Enterobacterales</taxon>
        <taxon>Erwiniaceae</taxon>
        <taxon>Duffyella</taxon>
    </lineage>
</organism>
<dbReference type="OrthoDB" id="6628257at2"/>
<dbReference type="PROSITE" id="PS50043">
    <property type="entry name" value="HTH_LUXR_2"/>
    <property type="match status" value="1"/>
</dbReference>
<dbReference type="EMBL" id="LN907827">
    <property type="protein sequence ID" value="CUU23244.1"/>
    <property type="molecule type" value="Genomic_DNA"/>
</dbReference>
<name>A0A0U5LLN4_9GAMM</name>
<dbReference type="PATRIC" id="fig|1619313.3.peg.1048"/>
<dbReference type="RefSeq" id="WP_067428488.1">
    <property type="nucleotide sequence ID" value="NZ_LN907827.1"/>
</dbReference>
<dbReference type="InterPro" id="IPR039420">
    <property type="entry name" value="WalR-like"/>
</dbReference>